<evidence type="ECO:0000256" key="2">
    <source>
        <dbReference type="ARBA" id="ARBA00022771"/>
    </source>
</evidence>
<dbReference type="Gene3D" id="3.30.60.90">
    <property type="match status" value="1"/>
</dbReference>
<evidence type="ECO:0000313" key="5">
    <source>
        <dbReference type="Proteomes" id="UP001190700"/>
    </source>
</evidence>
<dbReference type="GO" id="GO:0008270">
    <property type="term" value="F:zinc ion binding"/>
    <property type="evidence" value="ECO:0007669"/>
    <property type="project" value="UniProtKB-KW"/>
</dbReference>
<dbReference type="Proteomes" id="UP001190700">
    <property type="component" value="Unassembled WGS sequence"/>
</dbReference>
<organism evidence="4 5">
    <name type="scientific">Cymbomonas tetramitiformis</name>
    <dbReference type="NCBI Taxonomy" id="36881"/>
    <lineage>
        <taxon>Eukaryota</taxon>
        <taxon>Viridiplantae</taxon>
        <taxon>Chlorophyta</taxon>
        <taxon>Pyramimonadophyceae</taxon>
        <taxon>Pyramimonadales</taxon>
        <taxon>Pyramimonadaceae</taxon>
        <taxon>Cymbomonas</taxon>
    </lineage>
</organism>
<dbReference type="EMBL" id="LGRX02009914">
    <property type="protein sequence ID" value="KAK3271244.1"/>
    <property type="molecule type" value="Genomic_DNA"/>
</dbReference>
<proteinExistence type="predicted"/>
<evidence type="ECO:0000256" key="3">
    <source>
        <dbReference type="ARBA" id="ARBA00022833"/>
    </source>
</evidence>
<evidence type="ECO:0000313" key="4">
    <source>
        <dbReference type="EMBL" id="KAK3271244.1"/>
    </source>
</evidence>
<keyword evidence="1" id="KW-0479">Metal-binding</keyword>
<keyword evidence="3" id="KW-0862">Zinc</keyword>
<dbReference type="SUPFAM" id="SSF57850">
    <property type="entry name" value="RING/U-box"/>
    <property type="match status" value="1"/>
</dbReference>
<keyword evidence="2" id="KW-0863">Zinc-finger</keyword>
<gene>
    <name evidence="4" type="ORF">CYMTET_20392</name>
</gene>
<protein>
    <submittedName>
        <fullName evidence="4">Uncharacterized protein</fullName>
    </submittedName>
</protein>
<keyword evidence="5" id="KW-1185">Reference proteome</keyword>
<name>A0AAE0G459_9CHLO</name>
<dbReference type="InterPro" id="IPR043145">
    <property type="entry name" value="Znf_ZZ_sf"/>
</dbReference>
<dbReference type="AlphaFoldDB" id="A0AAE0G459"/>
<comment type="caution">
    <text evidence="4">The sequence shown here is derived from an EMBL/GenBank/DDBJ whole genome shotgun (WGS) entry which is preliminary data.</text>
</comment>
<accession>A0AAE0G459</accession>
<evidence type="ECO:0000256" key="1">
    <source>
        <dbReference type="ARBA" id="ARBA00022723"/>
    </source>
</evidence>
<reference evidence="4 5" key="1">
    <citation type="journal article" date="2015" name="Genome Biol. Evol.">
        <title>Comparative Genomics of a Bacterivorous Green Alga Reveals Evolutionary Causalities and Consequences of Phago-Mixotrophic Mode of Nutrition.</title>
        <authorList>
            <person name="Burns J.A."/>
            <person name="Paasch A."/>
            <person name="Narechania A."/>
            <person name="Kim E."/>
        </authorList>
    </citation>
    <scope>NUCLEOTIDE SEQUENCE [LARGE SCALE GENOMIC DNA]</scope>
    <source>
        <strain evidence="4 5">PLY_AMNH</strain>
    </source>
</reference>
<sequence>MSDLAAVRVCVCSQGGCAIADVTGWSMFSKVPVQCSACTRSFQNSGGHWRCTAGHDFDLCRECFHKIGTPPSLLARSAKHPTCKCPFGRCAMADVSGWALFSRGVVFCGLCGAAFKNTACESRVSSDMPIHLTCTGGHDYDLCGQCAQKAGGGMQWCNRGVLSKALPPPLWNEEFGSEELPTFSPFRDVMPHVQPEERPAPSIWASFFRCFA</sequence>